<name>A0A158H4J3_9BURK</name>
<organism evidence="2 3">
    <name type="scientific">Caballeronia udeis</name>
    <dbReference type="NCBI Taxonomy" id="1232866"/>
    <lineage>
        <taxon>Bacteria</taxon>
        <taxon>Pseudomonadati</taxon>
        <taxon>Pseudomonadota</taxon>
        <taxon>Betaproteobacteria</taxon>
        <taxon>Burkholderiales</taxon>
        <taxon>Burkholderiaceae</taxon>
        <taxon>Caballeronia</taxon>
    </lineage>
</organism>
<dbReference type="EMBL" id="FCOK02000025">
    <property type="protein sequence ID" value="SAL39282.1"/>
    <property type="molecule type" value="Genomic_DNA"/>
</dbReference>
<dbReference type="RefSeq" id="WP_062087433.1">
    <property type="nucleotide sequence ID" value="NZ_FCOK02000025.1"/>
</dbReference>
<dbReference type="Proteomes" id="UP000054683">
    <property type="component" value="Unassembled WGS sequence"/>
</dbReference>
<keyword evidence="1" id="KW-0812">Transmembrane</keyword>
<gene>
    <name evidence="2" type="ORF">AWB69_03881</name>
</gene>
<evidence type="ECO:0000256" key="1">
    <source>
        <dbReference type="SAM" id="Phobius"/>
    </source>
</evidence>
<reference evidence="2 3" key="1">
    <citation type="submission" date="2016-01" db="EMBL/GenBank/DDBJ databases">
        <authorList>
            <person name="Oliw E.H."/>
        </authorList>
    </citation>
    <scope>NUCLEOTIDE SEQUENCE [LARGE SCALE GENOMIC DNA]</scope>
    <source>
        <strain evidence="2">LMG 27134</strain>
    </source>
</reference>
<protein>
    <submittedName>
        <fullName evidence="2">Uncharacterized protein</fullName>
    </submittedName>
</protein>
<proteinExistence type="predicted"/>
<feature type="transmembrane region" description="Helical" evidence="1">
    <location>
        <begin position="30"/>
        <end position="51"/>
    </location>
</feature>
<evidence type="ECO:0000313" key="2">
    <source>
        <dbReference type="EMBL" id="SAL39282.1"/>
    </source>
</evidence>
<keyword evidence="1" id="KW-1133">Transmembrane helix</keyword>
<accession>A0A158H4J3</accession>
<sequence>MFFVFIVGWLFFIIITALIASSKNRSAGGWAALGALFGIFATVAIACCSKLPTDAELAAIREASPDVTKVCPRCAEKVKVAALACRFCNYEFDPASIPKKLEVTQLPWTLVHDHGGGYGVYSYRGDKLIYSSDGVKWKTSSFDNPAQAIAAVDGYR</sequence>
<dbReference type="AlphaFoldDB" id="A0A158H4J3"/>
<keyword evidence="1" id="KW-0472">Membrane</keyword>
<evidence type="ECO:0000313" key="3">
    <source>
        <dbReference type="Proteomes" id="UP000054683"/>
    </source>
</evidence>
<dbReference type="OrthoDB" id="9152674at2"/>